<evidence type="ECO:0000313" key="2">
    <source>
        <dbReference type="Proteomes" id="UP000694886"/>
    </source>
</evidence>
<dbReference type="PANTHER" id="PTHR34546">
    <property type="entry name" value="OS06G0153600 PROTEIN"/>
    <property type="match status" value="1"/>
</dbReference>
<dbReference type="AlphaFoldDB" id="A0AB32WMA8"/>
<reference evidence="3 4" key="2">
    <citation type="submission" date="2025-04" db="UniProtKB">
        <authorList>
            <consortium name="RefSeq"/>
        </authorList>
    </citation>
    <scope>IDENTIFICATION</scope>
</reference>
<gene>
    <name evidence="3 4" type="primary">LOC18594234</name>
</gene>
<feature type="region of interest" description="Disordered" evidence="1">
    <location>
        <begin position="21"/>
        <end position="99"/>
    </location>
</feature>
<evidence type="ECO:0000313" key="3">
    <source>
        <dbReference type="RefSeq" id="XP_017980761.1"/>
    </source>
</evidence>
<feature type="region of interest" description="Disordered" evidence="1">
    <location>
        <begin position="524"/>
        <end position="582"/>
    </location>
</feature>
<protein>
    <submittedName>
        <fullName evidence="3 4">Uncharacterized protein LOC18594234 isoform X1</fullName>
    </submittedName>
</protein>
<accession>A0AB32WMA8</accession>
<dbReference type="Gramene" id="Tc07v2_t009340.1">
    <property type="protein sequence ID" value="Tc07v2_p009340.1"/>
    <property type="gene ID" value="Tc07v2_g009340"/>
</dbReference>
<dbReference type="PANTHER" id="PTHR34546:SF3">
    <property type="entry name" value="OS06G0153600 PROTEIN"/>
    <property type="match status" value="1"/>
</dbReference>
<evidence type="ECO:0000256" key="1">
    <source>
        <dbReference type="SAM" id="MobiDB-lite"/>
    </source>
</evidence>
<proteinExistence type="predicted"/>
<name>A0AB32WMA8_THECC</name>
<dbReference type="Gramene" id="Tc07v2_t009340.2">
    <property type="protein sequence ID" value="Tc07v2_p009340.2"/>
    <property type="gene ID" value="Tc07v2_g009340"/>
</dbReference>
<feature type="compositionally biased region" description="Polar residues" evidence="1">
    <location>
        <begin position="41"/>
        <end position="55"/>
    </location>
</feature>
<sequence length="582" mass="65432">MNPYDEKRLRDEVIYLHYLWHQGPPQNPSPIPQKRPRPLTRNPTNKSKRLATSGSYPPPKPDNGPDWSTLVKPPPPSSPGWPAPKSKPDHPTKPVSVEDQARFSSLKMQSKVLESCKKFFNKRVVDDEESQDEEEEDGEEDKFFMGIFVNNSELRGYYEENHEKGEFFCLVCGGIGENVGKKFKGCVALVQHCLSILKTKRKRGHRAFGLVVCKVLGWDIDRLPVILLKGEPLSRSLANLTQQNTLKGDDCVKNVGNIETENSDVEVQKGACNCVEKGDDLNFILGTQSVNADGSESVENEVSGVDQSNCELLRLGLSRIPSAEWPCIESIDESTLTIMGWPSFKPCSAPVTHVVPAEEQTRFNMVQLQRKVFEGCKHFFSTTDESDPDENDNEVDDEDEDDSMDEDGSNECKEFNFFLRLFKENNELRSYYETNCRGGDFCCLVCCGIGKKVWRTFKDCVGLLQHSTAISKTKKKQAHRAFGLVICKVLGWDIDRLPSIVIKSEPLSHSLDDLSQCQLDGKASCNQDEPDGPMDKTDSGSASEEDINAHQNNSMLISNEITLNEEPNKDNNLENITFEYRS</sequence>
<feature type="compositionally biased region" description="Acidic residues" evidence="1">
    <location>
        <begin position="384"/>
        <end position="409"/>
    </location>
</feature>
<feature type="compositionally biased region" description="Polar residues" evidence="1">
    <location>
        <begin position="549"/>
        <end position="562"/>
    </location>
</feature>
<dbReference type="GeneID" id="18594234"/>
<dbReference type="RefSeq" id="XP_017980762.1">
    <property type="nucleotide sequence ID" value="XM_018125273.1"/>
</dbReference>
<feature type="compositionally biased region" description="Pro residues" evidence="1">
    <location>
        <begin position="72"/>
        <end position="82"/>
    </location>
</feature>
<reference evidence="2" key="1">
    <citation type="journal article" date="1997" name="Nucleic Acids Res.">
        <title>tRNAscan-SE: a program for improved detection of transfer RNA genes in genomic sequence.</title>
        <authorList>
            <person name="Lowe T.M."/>
            <person name="Eddy S.R."/>
        </authorList>
    </citation>
    <scope>NUCLEOTIDE SEQUENCE [LARGE SCALE GENOMIC DNA]</scope>
    <source>
        <strain evidence="2">r\B97-61/B2</strain>
    </source>
</reference>
<dbReference type="Proteomes" id="UP000694886">
    <property type="component" value="Chromosome 7"/>
</dbReference>
<evidence type="ECO:0000313" key="4">
    <source>
        <dbReference type="RefSeq" id="XP_017980762.1"/>
    </source>
</evidence>
<feature type="region of interest" description="Disordered" evidence="1">
    <location>
        <begin position="381"/>
        <end position="409"/>
    </location>
</feature>
<organism evidence="2 4">
    <name type="scientific">Theobroma cacao</name>
    <name type="common">Cacao</name>
    <name type="synonym">Cocoa</name>
    <dbReference type="NCBI Taxonomy" id="3641"/>
    <lineage>
        <taxon>Eukaryota</taxon>
        <taxon>Viridiplantae</taxon>
        <taxon>Streptophyta</taxon>
        <taxon>Embryophyta</taxon>
        <taxon>Tracheophyta</taxon>
        <taxon>Spermatophyta</taxon>
        <taxon>Magnoliopsida</taxon>
        <taxon>eudicotyledons</taxon>
        <taxon>Gunneridae</taxon>
        <taxon>Pentapetalae</taxon>
        <taxon>rosids</taxon>
        <taxon>malvids</taxon>
        <taxon>Malvales</taxon>
        <taxon>Malvaceae</taxon>
        <taxon>Byttnerioideae</taxon>
        <taxon>Theobroma</taxon>
    </lineage>
</organism>
<dbReference type="RefSeq" id="XP_017980761.1">
    <property type="nucleotide sequence ID" value="XM_018125272.1"/>
</dbReference>